<keyword evidence="1" id="KW-0472">Membrane</keyword>
<feature type="transmembrane region" description="Helical" evidence="1">
    <location>
        <begin position="127"/>
        <end position="144"/>
    </location>
</feature>
<proteinExistence type="predicted"/>
<name>A0ABT3P7G2_9ALTE</name>
<feature type="transmembrane region" description="Helical" evidence="1">
    <location>
        <begin position="61"/>
        <end position="82"/>
    </location>
</feature>
<evidence type="ECO:0000256" key="1">
    <source>
        <dbReference type="SAM" id="Phobius"/>
    </source>
</evidence>
<organism evidence="2 3">
    <name type="scientific">Alteromonas aquimaris</name>
    <dbReference type="NCBI Taxonomy" id="2998417"/>
    <lineage>
        <taxon>Bacteria</taxon>
        <taxon>Pseudomonadati</taxon>
        <taxon>Pseudomonadota</taxon>
        <taxon>Gammaproteobacteria</taxon>
        <taxon>Alteromonadales</taxon>
        <taxon>Alteromonadaceae</taxon>
        <taxon>Alteromonas/Salinimonas group</taxon>
        <taxon>Alteromonas</taxon>
    </lineage>
</organism>
<dbReference type="Proteomes" id="UP001142810">
    <property type="component" value="Unassembled WGS sequence"/>
</dbReference>
<evidence type="ECO:0000313" key="2">
    <source>
        <dbReference type="EMBL" id="MCW8108718.1"/>
    </source>
</evidence>
<dbReference type="RefSeq" id="WP_265617463.1">
    <property type="nucleotide sequence ID" value="NZ_JAPFRD010000010.1"/>
</dbReference>
<keyword evidence="1" id="KW-0812">Transmembrane</keyword>
<evidence type="ECO:0000313" key="3">
    <source>
        <dbReference type="Proteomes" id="UP001142810"/>
    </source>
</evidence>
<dbReference type="EMBL" id="JAPFRD010000010">
    <property type="protein sequence ID" value="MCW8108718.1"/>
    <property type="molecule type" value="Genomic_DNA"/>
</dbReference>
<accession>A0ABT3P7G2</accession>
<gene>
    <name evidence="2" type="ORF">OPS25_09435</name>
</gene>
<comment type="caution">
    <text evidence="2">The sequence shown here is derived from an EMBL/GenBank/DDBJ whole genome shotgun (WGS) entry which is preliminary data.</text>
</comment>
<protein>
    <submittedName>
        <fullName evidence="2">Acyltransferase</fullName>
    </submittedName>
</protein>
<keyword evidence="2" id="KW-0808">Transferase</keyword>
<dbReference type="GO" id="GO:0016746">
    <property type="term" value="F:acyltransferase activity"/>
    <property type="evidence" value="ECO:0007669"/>
    <property type="project" value="UniProtKB-KW"/>
</dbReference>
<keyword evidence="1" id="KW-1133">Transmembrane helix</keyword>
<keyword evidence="3" id="KW-1185">Reference proteome</keyword>
<reference evidence="2" key="1">
    <citation type="submission" date="2022-11" db="EMBL/GenBank/DDBJ databases">
        <title>Alteromonas sp. nov., isolated from sea water of the Qingdao.</title>
        <authorList>
            <person name="Wang Q."/>
        </authorList>
    </citation>
    <scope>NUCLEOTIDE SEQUENCE</scope>
    <source>
        <strain evidence="2">ASW11-7</strain>
    </source>
</reference>
<feature type="transmembrane region" description="Helical" evidence="1">
    <location>
        <begin position="94"/>
        <end position="115"/>
    </location>
</feature>
<sequence length="149" mass="17086">MPDSLSLSQYVRRRNGVPMGASHSMRNMLSRAFGAKSFPVFWHYWNPIWSYYLSRNVMRPLSTFLPVPLAIFITFLVSGAVHDVAVSLVKWQTVIFFTPWFGLMGLIVITTSKTGITYEKFKWQTRAFINGLIICTSLGLTYMIESVYV</sequence>
<keyword evidence="2" id="KW-0012">Acyltransferase</keyword>